<dbReference type="EMBL" id="LAZR01000499">
    <property type="protein sequence ID" value="KKN66479.1"/>
    <property type="molecule type" value="Genomic_DNA"/>
</dbReference>
<sequence length="111" mass="13310">SYIDGHQAMGVKDYRQWYRLADGIFRMLEKKYPKITKYENFYYSWNKWIPEAYSNYLYKSGQIEVFYPRITVVRGKRVVPARIKDGEVQVLTKNPNISLKIIKKIQTYGLM</sequence>
<dbReference type="AlphaFoldDB" id="A0A0F9SHD7"/>
<evidence type="ECO:0000313" key="1">
    <source>
        <dbReference type="EMBL" id="KKN66479.1"/>
    </source>
</evidence>
<organism evidence="1">
    <name type="scientific">marine sediment metagenome</name>
    <dbReference type="NCBI Taxonomy" id="412755"/>
    <lineage>
        <taxon>unclassified sequences</taxon>
        <taxon>metagenomes</taxon>
        <taxon>ecological metagenomes</taxon>
    </lineage>
</organism>
<reference evidence="1" key="1">
    <citation type="journal article" date="2015" name="Nature">
        <title>Complex archaea that bridge the gap between prokaryotes and eukaryotes.</title>
        <authorList>
            <person name="Spang A."/>
            <person name="Saw J.H."/>
            <person name="Jorgensen S.L."/>
            <person name="Zaremba-Niedzwiedzka K."/>
            <person name="Martijn J."/>
            <person name="Lind A.E."/>
            <person name="van Eijk R."/>
            <person name="Schleper C."/>
            <person name="Guy L."/>
            <person name="Ettema T.J."/>
        </authorList>
    </citation>
    <scope>NUCLEOTIDE SEQUENCE</scope>
</reference>
<accession>A0A0F9SHD7</accession>
<protein>
    <submittedName>
        <fullName evidence="1">Uncharacterized protein</fullName>
    </submittedName>
</protein>
<proteinExistence type="predicted"/>
<gene>
    <name evidence="1" type="ORF">LCGC14_0470830</name>
</gene>
<comment type="caution">
    <text evidence="1">The sequence shown here is derived from an EMBL/GenBank/DDBJ whole genome shotgun (WGS) entry which is preliminary data.</text>
</comment>
<name>A0A0F9SHD7_9ZZZZ</name>
<feature type="non-terminal residue" evidence="1">
    <location>
        <position position="1"/>
    </location>
</feature>